<feature type="domain" description="Fe/B12 periplasmic-binding" evidence="6">
    <location>
        <begin position="29"/>
        <end position="296"/>
    </location>
</feature>
<protein>
    <submittedName>
        <fullName evidence="7">ABC transporter substrate-binding protein</fullName>
    </submittedName>
</protein>
<evidence type="ECO:0000256" key="1">
    <source>
        <dbReference type="ARBA" id="ARBA00004196"/>
    </source>
</evidence>
<dbReference type="OrthoDB" id="9793175at2"/>
<evidence type="ECO:0000256" key="5">
    <source>
        <dbReference type="ARBA" id="ARBA00022729"/>
    </source>
</evidence>
<comment type="subcellular location">
    <subcellularLocation>
        <location evidence="1">Cell envelope</location>
    </subcellularLocation>
</comment>
<keyword evidence="4" id="KW-0410">Iron transport</keyword>
<dbReference type="PROSITE" id="PS50983">
    <property type="entry name" value="FE_B12_PBP"/>
    <property type="match status" value="1"/>
</dbReference>
<evidence type="ECO:0000256" key="2">
    <source>
        <dbReference type="ARBA" id="ARBA00008814"/>
    </source>
</evidence>
<evidence type="ECO:0000313" key="7">
    <source>
        <dbReference type="EMBL" id="TQV87231.1"/>
    </source>
</evidence>
<dbReference type="Gene3D" id="3.40.50.1980">
    <property type="entry name" value="Nitrogenase molybdenum iron protein domain"/>
    <property type="match status" value="2"/>
</dbReference>
<dbReference type="PANTHER" id="PTHR30532:SF1">
    <property type="entry name" value="IRON(3+)-HYDROXAMATE-BINDING PROTEIN FHUD"/>
    <property type="match status" value="1"/>
</dbReference>
<dbReference type="GO" id="GO:1901678">
    <property type="term" value="P:iron coordination entity transport"/>
    <property type="evidence" value="ECO:0007669"/>
    <property type="project" value="UniProtKB-ARBA"/>
</dbReference>
<comment type="caution">
    <text evidence="7">The sequence shown here is derived from an EMBL/GenBank/DDBJ whole genome shotgun (WGS) entry which is preliminary data.</text>
</comment>
<keyword evidence="3" id="KW-0813">Transport</keyword>
<accession>A0A545UCN4</accession>
<dbReference type="EMBL" id="VIKS01000009">
    <property type="protein sequence ID" value="TQV87231.1"/>
    <property type="molecule type" value="Genomic_DNA"/>
</dbReference>
<dbReference type="CDD" id="cd01146">
    <property type="entry name" value="FhuD"/>
    <property type="match status" value="1"/>
</dbReference>
<name>A0A545UCN4_9GAMM</name>
<organism evidence="7 8">
    <name type="scientific">Aliikangiella coralliicola</name>
    <dbReference type="NCBI Taxonomy" id="2592383"/>
    <lineage>
        <taxon>Bacteria</taxon>
        <taxon>Pseudomonadati</taxon>
        <taxon>Pseudomonadota</taxon>
        <taxon>Gammaproteobacteria</taxon>
        <taxon>Oceanospirillales</taxon>
        <taxon>Pleioneaceae</taxon>
        <taxon>Aliikangiella</taxon>
    </lineage>
</organism>
<dbReference type="Pfam" id="PF01497">
    <property type="entry name" value="Peripla_BP_2"/>
    <property type="match status" value="1"/>
</dbReference>
<keyword evidence="4" id="KW-0406">Ion transport</keyword>
<dbReference type="InterPro" id="IPR002491">
    <property type="entry name" value="ABC_transptr_periplasmic_BD"/>
</dbReference>
<dbReference type="AlphaFoldDB" id="A0A545UCN4"/>
<evidence type="ECO:0000256" key="3">
    <source>
        <dbReference type="ARBA" id="ARBA00022448"/>
    </source>
</evidence>
<dbReference type="GO" id="GO:0030288">
    <property type="term" value="C:outer membrane-bounded periplasmic space"/>
    <property type="evidence" value="ECO:0007669"/>
    <property type="project" value="TreeGrafter"/>
</dbReference>
<keyword evidence="4" id="KW-0408">Iron</keyword>
<dbReference type="Proteomes" id="UP000315439">
    <property type="component" value="Unassembled WGS sequence"/>
</dbReference>
<dbReference type="InterPro" id="IPR051313">
    <property type="entry name" value="Bact_iron-sidero_bind"/>
</dbReference>
<proteinExistence type="inferred from homology"/>
<dbReference type="SUPFAM" id="SSF53807">
    <property type="entry name" value="Helical backbone' metal receptor"/>
    <property type="match status" value="1"/>
</dbReference>
<sequence length="310" mass="34395">MTIGQVQATTRSVFDALGNKVQVPVEPKKVVALSEIDYDSTLALRIAPSATIRGRGQGDIPRYLKPIAKQLDSSMELSIVGDIGRPNLEKIIELQPDLIITSQQRPGVMKQLSLIAPTVVTAKRGESWREIFARIATVLNRESEAGLFLEQYHQRLEDVKTNLKNSKNSTVSIVRWNPKGPAYMFNDSFASLIVRDLKLQRPKVQQQKGYHHSRPLSLEALHQIDADWIFLGTLDGTGDAVDAMQVARNSEPFKQLKASRQNQVIPVDGSLWTSVGGPLAALQVLKDIEQAMLKRSEQPAENLQSASIKK</sequence>
<evidence type="ECO:0000256" key="4">
    <source>
        <dbReference type="ARBA" id="ARBA00022496"/>
    </source>
</evidence>
<dbReference type="PANTHER" id="PTHR30532">
    <property type="entry name" value="IRON III DICITRATE-BINDING PERIPLASMIC PROTEIN"/>
    <property type="match status" value="1"/>
</dbReference>
<evidence type="ECO:0000313" key="8">
    <source>
        <dbReference type="Proteomes" id="UP000315439"/>
    </source>
</evidence>
<evidence type="ECO:0000259" key="6">
    <source>
        <dbReference type="PROSITE" id="PS50983"/>
    </source>
</evidence>
<gene>
    <name evidence="7" type="ORF">FLL46_14955</name>
</gene>
<comment type="similarity">
    <text evidence="2">Belongs to the bacterial solute-binding protein 8 family.</text>
</comment>
<keyword evidence="8" id="KW-1185">Reference proteome</keyword>
<keyword evidence="5" id="KW-0732">Signal</keyword>
<reference evidence="7 8" key="1">
    <citation type="submission" date="2019-07" db="EMBL/GenBank/DDBJ databases">
        <title>Draft genome for Aliikangiella sp. M105.</title>
        <authorList>
            <person name="Wang G."/>
        </authorList>
    </citation>
    <scope>NUCLEOTIDE SEQUENCE [LARGE SCALE GENOMIC DNA]</scope>
    <source>
        <strain evidence="7 8">M105</strain>
    </source>
</reference>